<keyword evidence="3 5" id="KW-1133">Transmembrane helix</keyword>
<dbReference type="AlphaFoldDB" id="A0A418YSI4"/>
<dbReference type="Proteomes" id="UP000283469">
    <property type="component" value="Unassembled WGS sequence"/>
</dbReference>
<feature type="transmembrane region" description="Helical" evidence="5">
    <location>
        <begin position="147"/>
        <end position="167"/>
    </location>
</feature>
<keyword evidence="4 5" id="KW-0472">Membrane</keyword>
<dbReference type="OrthoDB" id="9784658at2"/>
<evidence type="ECO:0000313" key="7">
    <source>
        <dbReference type="EMBL" id="RJG54668.1"/>
    </source>
</evidence>
<feature type="domain" description="Major facilitator superfamily (MFS) profile" evidence="6">
    <location>
        <begin position="24"/>
        <end position="435"/>
    </location>
</feature>
<evidence type="ECO:0000256" key="2">
    <source>
        <dbReference type="ARBA" id="ARBA00022692"/>
    </source>
</evidence>
<dbReference type="InterPro" id="IPR036259">
    <property type="entry name" value="MFS_trans_sf"/>
</dbReference>
<dbReference type="SUPFAM" id="SSF103473">
    <property type="entry name" value="MFS general substrate transporter"/>
    <property type="match status" value="1"/>
</dbReference>
<dbReference type="Gene3D" id="1.20.1250.20">
    <property type="entry name" value="MFS general substrate transporter like domains"/>
    <property type="match status" value="1"/>
</dbReference>
<dbReference type="GO" id="GO:0046943">
    <property type="term" value="F:carboxylic acid transmembrane transporter activity"/>
    <property type="evidence" value="ECO:0007669"/>
    <property type="project" value="TreeGrafter"/>
</dbReference>
<gene>
    <name evidence="7" type="ORF">D0Z70_12300</name>
</gene>
<evidence type="ECO:0000259" key="6">
    <source>
        <dbReference type="PROSITE" id="PS50850"/>
    </source>
</evidence>
<evidence type="ECO:0000256" key="5">
    <source>
        <dbReference type="SAM" id="Phobius"/>
    </source>
</evidence>
<evidence type="ECO:0000256" key="1">
    <source>
        <dbReference type="ARBA" id="ARBA00004141"/>
    </source>
</evidence>
<dbReference type="GO" id="GO:0005886">
    <property type="term" value="C:plasma membrane"/>
    <property type="evidence" value="ECO:0007669"/>
    <property type="project" value="TreeGrafter"/>
</dbReference>
<organism evidence="7 8">
    <name type="scientific">Sphingobium terrigena</name>
    <dbReference type="NCBI Taxonomy" id="2304063"/>
    <lineage>
        <taxon>Bacteria</taxon>
        <taxon>Pseudomonadati</taxon>
        <taxon>Pseudomonadota</taxon>
        <taxon>Alphaproteobacteria</taxon>
        <taxon>Sphingomonadales</taxon>
        <taxon>Sphingomonadaceae</taxon>
        <taxon>Sphingobium</taxon>
    </lineage>
</organism>
<sequence length="435" mass="44944">MTGPAADIRQRLDEAPMGRLQIIAIILCVLLNALDGFDVLAISFASPGIAKEWGVERAALGLVLSMELIGMAVGSVLLGNVADRIGRRPTIIFCLIVMATGMGAATQAWDVVSLSVIRLVTGLGIGGMLACTNAMVAELANARTRSLAVAIMAAGYPAGAILGGSVASQLLVAGDWRDIFLLGGIATALFLPFIWFLLPESIGFLLQKRPDNALVRVNHALGRLGQPPIDTLPPVDSKALKPSFAALFAPGLARTTILLTLGYFCHIMTFYFILKWVPKIVVDMGHAPSTAGGVLVWANVGGLLGALLLSALSWRIAIRPLVIVAMVASTVMVTLFGQGQTTLAGLSLIAAMAGFCTNGAVVGLYALVAQSFPTAVRAGGTGIVIGVGRGGAALGPILAGFLFSLNVSLPWVAFAMALGSLVGAALLIPLRARTS</sequence>
<feature type="transmembrane region" description="Helical" evidence="5">
    <location>
        <begin position="321"/>
        <end position="337"/>
    </location>
</feature>
<feature type="transmembrane region" description="Helical" evidence="5">
    <location>
        <begin position="115"/>
        <end position="135"/>
    </location>
</feature>
<dbReference type="InterPro" id="IPR020846">
    <property type="entry name" value="MFS_dom"/>
</dbReference>
<feature type="transmembrane region" description="Helical" evidence="5">
    <location>
        <begin position="251"/>
        <end position="274"/>
    </location>
</feature>
<keyword evidence="8" id="KW-1185">Reference proteome</keyword>
<dbReference type="InterPro" id="IPR011701">
    <property type="entry name" value="MFS"/>
</dbReference>
<dbReference type="EMBL" id="QVRA01000009">
    <property type="protein sequence ID" value="RJG54668.1"/>
    <property type="molecule type" value="Genomic_DNA"/>
</dbReference>
<dbReference type="PANTHER" id="PTHR23508">
    <property type="entry name" value="CARBOXYLIC ACID TRANSPORTER PROTEIN HOMOLOG"/>
    <property type="match status" value="1"/>
</dbReference>
<dbReference type="Pfam" id="PF07690">
    <property type="entry name" value="MFS_1"/>
    <property type="match status" value="2"/>
</dbReference>
<dbReference type="RefSeq" id="WP_119746777.1">
    <property type="nucleotide sequence ID" value="NZ_QVRA01000009.1"/>
</dbReference>
<feature type="transmembrane region" description="Helical" evidence="5">
    <location>
        <begin position="380"/>
        <end position="403"/>
    </location>
</feature>
<feature type="transmembrane region" description="Helical" evidence="5">
    <location>
        <begin position="58"/>
        <end position="78"/>
    </location>
</feature>
<dbReference type="PROSITE" id="PS50850">
    <property type="entry name" value="MFS"/>
    <property type="match status" value="1"/>
</dbReference>
<evidence type="ECO:0000313" key="8">
    <source>
        <dbReference type="Proteomes" id="UP000283469"/>
    </source>
</evidence>
<feature type="transmembrane region" description="Helical" evidence="5">
    <location>
        <begin position="20"/>
        <end position="46"/>
    </location>
</feature>
<feature type="transmembrane region" description="Helical" evidence="5">
    <location>
        <begin position="343"/>
        <end position="368"/>
    </location>
</feature>
<evidence type="ECO:0000256" key="4">
    <source>
        <dbReference type="ARBA" id="ARBA00023136"/>
    </source>
</evidence>
<comment type="caution">
    <text evidence="7">The sequence shown here is derived from an EMBL/GenBank/DDBJ whole genome shotgun (WGS) entry which is preliminary data.</text>
</comment>
<name>A0A418YSI4_9SPHN</name>
<reference evidence="7 8" key="1">
    <citation type="submission" date="2018-08" db="EMBL/GenBank/DDBJ databases">
        <title>Sphingobium sp. EO9.</title>
        <authorList>
            <person name="Park Y."/>
            <person name="Kim K.H."/>
            <person name="Jeon C.O."/>
        </authorList>
    </citation>
    <scope>NUCLEOTIDE SEQUENCE [LARGE SCALE GENOMIC DNA]</scope>
    <source>
        <strain evidence="7 8">EO9</strain>
    </source>
</reference>
<keyword evidence="2 5" id="KW-0812">Transmembrane</keyword>
<feature type="transmembrane region" description="Helical" evidence="5">
    <location>
        <begin position="409"/>
        <end position="430"/>
    </location>
</feature>
<proteinExistence type="predicted"/>
<comment type="subcellular location">
    <subcellularLocation>
        <location evidence="1">Membrane</location>
        <topology evidence="1">Multi-pass membrane protein</topology>
    </subcellularLocation>
</comment>
<protein>
    <submittedName>
        <fullName evidence="7">MFS transporter</fullName>
    </submittedName>
</protein>
<evidence type="ECO:0000256" key="3">
    <source>
        <dbReference type="ARBA" id="ARBA00022989"/>
    </source>
</evidence>
<accession>A0A418YSI4</accession>
<feature type="transmembrane region" description="Helical" evidence="5">
    <location>
        <begin position="179"/>
        <end position="198"/>
    </location>
</feature>
<dbReference type="PANTHER" id="PTHR23508:SF10">
    <property type="entry name" value="CARBOXYLIC ACID TRANSPORTER PROTEIN HOMOLOG"/>
    <property type="match status" value="1"/>
</dbReference>
<feature type="transmembrane region" description="Helical" evidence="5">
    <location>
        <begin position="294"/>
        <end position="314"/>
    </location>
</feature>
<feature type="transmembrane region" description="Helical" evidence="5">
    <location>
        <begin position="90"/>
        <end position="109"/>
    </location>
</feature>